<evidence type="ECO:0000256" key="1">
    <source>
        <dbReference type="PROSITE-ProRule" id="PRU00042"/>
    </source>
</evidence>
<dbReference type="Pfam" id="PF13912">
    <property type="entry name" value="zf-C2H2_6"/>
    <property type="match status" value="1"/>
</dbReference>
<dbReference type="InterPro" id="IPR036236">
    <property type="entry name" value="Znf_C2H2_sf"/>
</dbReference>
<accession>A0A8S0PWY9</accession>
<reference evidence="3 4" key="1">
    <citation type="submission" date="2019-12" db="EMBL/GenBank/DDBJ databases">
        <authorList>
            <person name="Alioto T."/>
            <person name="Alioto T."/>
            <person name="Gomez Garrido J."/>
        </authorList>
    </citation>
    <scope>NUCLEOTIDE SEQUENCE [LARGE SCALE GENOMIC DNA]</scope>
</reference>
<evidence type="ECO:0000313" key="3">
    <source>
        <dbReference type="EMBL" id="CAA2957832.1"/>
    </source>
</evidence>
<protein>
    <submittedName>
        <fullName evidence="3">Zinc finger ZAT9-like</fullName>
    </submittedName>
</protein>
<name>A0A8S0PWY9_OLEEU</name>
<dbReference type="PROSITE" id="PS50157">
    <property type="entry name" value="ZINC_FINGER_C2H2_2"/>
    <property type="match status" value="1"/>
</dbReference>
<evidence type="ECO:0000313" key="4">
    <source>
        <dbReference type="Proteomes" id="UP000594638"/>
    </source>
</evidence>
<dbReference type="AlphaFoldDB" id="A0A8S0PWY9"/>
<keyword evidence="4" id="KW-1185">Reference proteome</keyword>
<sequence>MGIKMDQESGTNGSMMIKKKSMDPESLLDFTPVEPEAAKYICSTCEKSFPTYQALGRHRSISHKEKKVKVKIYKPVADPSLNGATYANDGPKANAIKQWEVNSVS</sequence>
<dbReference type="SUPFAM" id="SSF57667">
    <property type="entry name" value="beta-beta-alpha zinc fingers"/>
    <property type="match status" value="1"/>
</dbReference>
<comment type="caution">
    <text evidence="3">The sequence shown here is derived from an EMBL/GenBank/DDBJ whole genome shotgun (WGS) entry which is preliminary data.</text>
</comment>
<dbReference type="Gramene" id="OE9A073851T1">
    <property type="protein sequence ID" value="OE9A073851C1"/>
    <property type="gene ID" value="OE9A073851"/>
</dbReference>
<keyword evidence="1" id="KW-0863">Zinc-finger</keyword>
<dbReference type="GO" id="GO:0008270">
    <property type="term" value="F:zinc ion binding"/>
    <property type="evidence" value="ECO:0007669"/>
    <property type="project" value="UniProtKB-KW"/>
</dbReference>
<proteinExistence type="predicted"/>
<feature type="domain" description="C2H2-type" evidence="2">
    <location>
        <begin position="40"/>
        <end position="68"/>
    </location>
</feature>
<keyword evidence="1" id="KW-0862">Zinc</keyword>
<dbReference type="Proteomes" id="UP000594638">
    <property type="component" value="Unassembled WGS sequence"/>
</dbReference>
<dbReference type="Gene3D" id="3.30.160.60">
    <property type="entry name" value="Classic Zinc Finger"/>
    <property type="match status" value="1"/>
</dbReference>
<dbReference type="InterPro" id="IPR013087">
    <property type="entry name" value="Znf_C2H2_type"/>
</dbReference>
<evidence type="ECO:0000259" key="2">
    <source>
        <dbReference type="PROSITE" id="PS50157"/>
    </source>
</evidence>
<dbReference type="EMBL" id="CACTIH010000240">
    <property type="protein sequence ID" value="CAA2957832.1"/>
    <property type="molecule type" value="Genomic_DNA"/>
</dbReference>
<dbReference type="OrthoDB" id="6077919at2759"/>
<gene>
    <name evidence="3" type="ORF">OLEA9_A073851</name>
</gene>
<dbReference type="PROSITE" id="PS00028">
    <property type="entry name" value="ZINC_FINGER_C2H2_1"/>
    <property type="match status" value="1"/>
</dbReference>
<organism evidence="3 4">
    <name type="scientific">Olea europaea subsp. europaea</name>
    <dbReference type="NCBI Taxonomy" id="158383"/>
    <lineage>
        <taxon>Eukaryota</taxon>
        <taxon>Viridiplantae</taxon>
        <taxon>Streptophyta</taxon>
        <taxon>Embryophyta</taxon>
        <taxon>Tracheophyta</taxon>
        <taxon>Spermatophyta</taxon>
        <taxon>Magnoliopsida</taxon>
        <taxon>eudicotyledons</taxon>
        <taxon>Gunneridae</taxon>
        <taxon>Pentapetalae</taxon>
        <taxon>asterids</taxon>
        <taxon>lamiids</taxon>
        <taxon>Lamiales</taxon>
        <taxon>Oleaceae</taxon>
        <taxon>Oleeae</taxon>
        <taxon>Olea</taxon>
    </lineage>
</organism>
<keyword evidence="1" id="KW-0479">Metal-binding</keyword>